<keyword evidence="9" id="KW-0511">Multifunctional enzyme</keyword>
<dbReference type="NCBIfam" id="TIGR00120">
    <property type="entry name" value="ArgJ"/>
    <property type="match status" value="1"/>
</dbReference>
<evidence type="ECO:0000256" key="1">
    <source>
        <dbReference type="ARBA" id="ARBA00006774"/>
    </source>
</evidence>
<dbReference type="EMBL" id="MCRI01000010">
    <property type="protein sequence ID" value="ODN67020.1"/>
    <property type="molecule type" value="Genomic_DNA"/>
</dbReference>
<comment type="pathway">
    <text evidence="9">Amino-acid biosynthesis; L-arginine biosynthesis; L-ornithine and N-acetyl-L-glutamate from L-glutamate and N(2)-acetyl-L-ornithine (cyclic): step 1/1.</text>
</comment>
<feature type="chain" id="PRO_5023385134" description="Arginine biosynthesis bifunctional protein ArgJ alpha chain" evidence="9">
    <location>
        <begin position="1"/>
        <end position="191"/>
    </location>
</feature>
<evidence type="ECO:0000256" key="8">
    <source>
        <dbReference type="ARBA" id="ARBA00049439"/>
    </source>
</evidence>
<comment type="caution">
    <text evidence="10">The sequence shown here is derived from an EMBL/GenBank/DDBJ whole genome shotgun (WGS) entry which is preliminary data.</text>
</comment>
<dbReference type="Gene3D" id="3.60.70.12">
    <property type="entry name" value="L-amino peptidase D-ALA esterase/amidase"/>
    <property type="match status" value="1"/>
</dbReference>
<keyword evidence="6 9" id="KW-0068">Autocatalytic cleavage</keyword>
<organism evidence="10 11">
    <name type="scientific">Methylophaga muralis</name>
    <dbReference type="NCBI Taxonomy" id="291169"/>
    <lineage>
        <taxon>Bacteria</taxon>
        <taxon>Pseudomonadati</taxon>
        <taxon>Pseudomonadota</taxon>
        <taxon>Gammaproteobacteria</taxon>
        <taxon>Thiotrichales</taxon>
        <taxon>Piscirickettsiaceae</taxon>
        <taxon>Methylophaga</taxon>
    </lineage>
</organism>
<evidence type="ECO:0000256" key="5">
    <source>
        <dbReference type="ARBA" id="ARBA00022679"/>
    </source>
</evidence>
<comment type="similarity">
    <text evidence="1 9">Belongs to the ArgJ family.</text>
</comment>
<dbReference type="InterPro" id="IPR002813">
    <property type="entry name" value="Arg_biosynth_ArgJ"/>
</dbReference>
<evidence type="ECO:0000256" key="3">
    <source>
        <dbReference type="ARBA" id="ARBA00022571"/>
    </source>
</evidence>
<evidence type="ECO:0000256" key="9">
    <source>
        <dbReference type="HAMAP-Rule" id="MF_01106"/>
    </source>
</evidence>
<evidence type="ECO:0000313" key="11">
    <source>
        <dbReference type="Proteomes" id="UP000094379"/>
    </source>
</evidence>
<dbReference type="Pfam" id="PF01960">
    <property type="entry name" value="ArgJ"/>
    <property type="match status" value="1"/>
</dbReference>
<reference evidence="10 11" key="1">
    <citation type="submission" date="2016-07" db="EMBL/GenBank/DDBJ databases">
        <title>Draft Genome Sequence of Methylophaga muralis Bur 1.</title>
        <authorList>
            <person name="Vasilenko O.V."/>
            <person name="Doronina N.V."/>
            <person name="Shmareva M.N."/>
            <person name="Tarlachkov S.V."/>
            <person name="Mustakhimov I."/>
            <person name="Trotsenko Y.A."/>
        </authorList>
    </citation>
    <scope>NUCLEOTIDE SEQUENCE [LARGE SCALE GENOMIC DNA]</scope>
    <source>
        <strain evidence="10 11">Bur 1</strain>
    </source>
</reference>
<dbReference type="InterPro" id="IPR016117">
    <property type="entry name" value="ArgJ-like_dom_sf"/>
</dbReference>
<dbReference type="EC" id="2.3.1.1" evidence="9"/>
<dbReference type="HAMAP" id="MF_01106">
    <property type="entry name" value="ArgJ"/>
    <property type="match status" value="1"/>
</dbReference>
<proteinExistence type="inferred from homology"/>
<dbReference type="EC" id="2.3.1.35" evidence="9"/>
<comment type="subunit">
    <text evidence="2 9">Heterotetramer of two alpha and two beta chains.</text>
</comment>
<dbReference type="STRING" id="291169.A9E74_01260"/>
<dbReference type="GO" id="GO:0004358">
    <property type="term" value="F:L-glutamate N-acetyltransferase activity, acting on acetyl-L-ornithine as donor"/>
    <property type="evidence" value="ECO:0007669"/>
    <property type="project" value="UniProtKB-UniRule"/>
</dbReference>
<keyword evidence="9" id="KW-0963">Cytoplasm</keyword>
<protein>
    <recommendedName>
        <fullName evidence="9">Arginine biosynthesis bifunctional protein ArgJ</fullName>
    </recommendedName>
    <domain>
        <recommendedName>
            <fullName evidence="9">Glutamate N-acetyltransferase</fullName>
            <ecNumber evidence="9">2.3.1.35</ecNumber>
        </recommendedName>
        <alternativeName>
            <fullName evidence="9">Ornithine acetyltransferase</fullName>
            <shortName evidence="9">OATase</shortName>
        </alternativeName>
        <alternativeName>
            <fullName evidence="9">Ornithine transacetylase</fullName>
        </alternativeName>
    </domain>
    <domain>
        <recommendedName>
            <fullName evidence="9">Amino-acid acetyltransferase</fullName>
            <ecNumber evidence="9">2.3.1.1</ecNumber>
        </recommendedName>
        <alternativeName>
            <fullName evidence="9">N-acetylglutamate synthase</fullName>
            <shortName evidence="9">AGSase</shortName>
        </alternativeName>
    </domain>
    <component>
        <recommendedName>
            <fullName evidence="9">Arginine biosynthesis bifunctional protein ArgJ alpha chain</fullName>
        </recommendedName>
    </component>
    <component>
        <recommendedName>
            <fullName evidence="9">Arginine biosynthesis bifunctional protein ArgJ beta chain</fullName>
        </recommendedName>
    </component>
</protein>
<dbReference type="SUPFAM" id="SSF56266">
    <property type="entry name" value="DmpA/ArgJ-like"/>
    <property type="match status" value="1"/>
</dbReference>
<dbReference type="UniPathway" id="UPA00068">
    <property type="reaction ID" value="UER00106"/>
</dbReference>
<comment type="function">
    <text evidence="9">Catalyzes two activities which are involved in the cyclic version of arginine biosynthesis: the synthesis of N-acetylglutamate from glutamate and acetyl-CoA as the acetyl donor, and of ornithine by transacetylation between N(2)-acetylornithine and glutamate.</text>
</comment>
<feature type="site" description="Involved in the stabilization of negative charge on the oxyanion by the formation of the oxyanion hole" evidence="9">
    <location>
        <position position="119"/>
    </location>
</feature>
<sequence>MAVNLSAPIAAELKPVNGIRLATASAGIKKPGRQDVVLIELAAGSHTAAVYTRNAFCAAPVLIARENQTQSATRFLLINSGNANAGTGDAGLAAAKACCQAVAELGQCDASAVLPFSTGVIGQPLPVDKITTALPDAFGKLQADNWFAAAHAIMTTDTIAKARTVELSLNGQKITLTGIAKGSGMIRPDMATMLSYIATDAAISPLILQKMLEVSMEQSFNSITVDGDTSTNDACILIATGQAGNASIEDMDSVEAQQFIEALNLLSRFLAQAIVRDGEGATKFISIDVEQGADEDECKQVAYTIAHSPLVKTALFASDPNWGRILAAVGRSGLPNLDLSKIAIYLDAVCIVDGGQPAADYTEEKGQQVMSQSEITIQVKLGRGEVAKTVWTCDFSYDYVKINAEYRT</sequence>
<evidence type="ECO:0000256" key="7">
    <source>
        <dbReference type="ARBA" id="ARBA00023315"/>
    </source>
</evidence>
<feature type="site" description="Cleavage; by autolysis" evidence="9">
    <location>
        <begin position="191"/>
        <end position="192"/>
    </location>
</feature>
<dbReference type="GO" id="GO:0006592">
    <property type="term" value="P:ornithine biosynthetic process"/>
    <property type="evidence" value="ECO:0007669"/>
    <property type="project" value="TreeGrafter"/>
</dbReference>
<dbReference type="GO" id="GO:0004042">
    <property type="term" value="F:L-glutamate N-acetyltransferase activity"/>
    <property type="evidence" value="ECO:0007669"/>
    <property type="project" value="UniProtKB-UniRule"/>
</dbReference>
<dbReference type="CDD" id="cd02152">
    <property type="entry name" value="OAT"/>
    <property type="match status" value="1"/>
</dbReference>
<dbReference type="NCBIfam" id="NF003802">
    <property type="entry name" value="PRK05388.1"/>
    <property type="match status" value="1"/>
</dbReference>
<feature type="chain" id="PRO_5023385133" description="Arginine biosynthesis bifunctional protein ArgJ beta chain" evidence="9">
    <location>
        <begin position="192"/>
        <end position="408"/>
    </location>
</feature>
<feature type="binding site" evidence="9">
    <location>
        <position position="155"/>
    </location>
    <ligand>
        <name>substrate</name>
    </ligand>
</feature>
<feature type="binding site" evidence="9">
    <location>
        <position position="192"/>
    </location>
    <ligand>
        <name>substrate</name>
    </ligand>
</feature>
<feature type="binding site" evidence="9">
    <location>
        <position position="403"/>
    </location>
    <ligand>
        <name>substrate</name>
    </ligand>
</feature>
<keyword evidence="5 9" id="KW-0808">Transferase</keyword>
<dbReference type="GO" id="GO:0006526">
    <property type="term" value="P:L-arginine biosynthetic process"/>
    <property type="evidence" value="ECO:0007669"/>
    <property type="project" value="UniProtKB-UniRule"/>
</dbReference>
<dbReference type="RefSeq" id="WP_069295750.1">
    <property type="nucleotide sequence ID" value="NZ_MCRI01000010.1"/>
</dbReference>
<feature type="site" description="Involved in the stabilization of negative charge on the oxyanion by the formation of the oxyanion hole" evidence="9">
    <location>
        <position position="118"/>
    </location>
</feature>
<gene>
    <name evidence="9 10" type="primary">argJ</name>
    <name evidence="10" type="ORF">A9E74_01260</name>
</gene>
<dbReference type="PATRIC" id="fig|291169.3.peg.1266"/>
<feature type="binding site" evidence="9">
    <location>
        <position position="181"/>
    </location>
    <ligand>
        <name>substrate</name>
    </ligand>
</feature>
<dbReference type="Proteomes" id="UP000094379">
    <property type="component" value="Unassembled WGS sequence"/>
</dbReference>
<comment type="catalytic activity">
    <reaction evidence="8 9">
        <text>N(2)-acetyl-L-ornithine + L-glutamate = N-acetyl-L-glutamate + L-ornithine</text>
        <dbReference type="Rhea" id="RHEA:15349"/>
        <dbReference type="ChEBI" id="CHEBI:29985"/>
        <dbReference type="ChEBI" id="CHEBI:44337"/>
        <dbReference type="ChEBI" id="CHEBI:46911"/>
        <dbReference type="ChEBI" id="CHEBI:57805"/>
        <dbReference type="EC" id="2.3.1.35"/>
    </reaction>
</comment>
<feature type="active site" description="Nucleophile" evidence="9">
    <location>
        <position position="192"/>
    </location>
</feature>
<dbReference type="PANTHER" id="PTHR23100">
    <property type="entry name" value="ARGININE BIOSYNTHESIS BIFUNCTIONAL PROTEIN ARGJ"/>
    <property type="match status" value="1"/>
</dbReference>
<dbReference type="FunFam" id="3.60.70.12:FF:000001">
    <property type="entry name" value="Arginine biosynthesis bifunctional protein ArgJ, chloroplastic"/>
    <property type="match status" value="1"/>
</dbReference>
<keyword evidence="11" id="KW-1185">Reference proteome</keyword>
<name>A0A1E3GSJ5_9GAMM</name>
<dbReference type="FunFam" id="3.10.20.340:FF:000001">
    <property type="entry name" value="Arginine biosynthesis bifunctional protein ArgJ, chloroplastic"/>
    <property type="match status" value="1"/>
</dbReference>
<comment type="subcellular location">
    <subcellularLocation>
        <location evidence="9">Cytoplasm</location>
    </subcellularLocation>
</comment>
<feature type="binding site" evidence="9">
    <location>
        <position position="279"/>
    </location>
    <ligand>
        <name>substrate</name>
    </ligand>
</feature>
<evidence type="ECO:0000256" key="4">
    <source>
        <dbReference type="ARBA" id="ARBA00022605"/>
    </source>
</evidence>
<keyword evidence="3 9" id="KW-0055">Arginine biosynthesis</keyword>
<dbReference type="AlphaFoldDB" id="A0A1E3GSJ5"/>
<comment type="catalytic activity">
    <reaction evidence="9">
        <text>L-glutamate + acetyl-CoA = N-acetyl-L-glutamate + CoA + H(+)</text>
        <dbReference type="Rhea" id="RHEA:24292"/>
        <dbReference type="ChEBI" id="CHEBI:15378"/>
        <dbReference type="ChEBI" id="CHEBI:29985"/>
        <dbReference type="ChEBI" id="CHEBI:44337"/>
        <dbReference type="ChEBI" id="CHEBI:57287"/>
        <dbReference type="ChEBI" id="CHEBI:57288"/>
        <dbReference type="EC" id="2.3.1.1"/>
    </reaction>
</comment>
<keyword evidence="7 9" id="KW-0012">Acyltransferase</keyword>
<comment type="pathway">
    <text evidence="9">Amino-acid biosynthesis; L-arginine biosynthesis; N(2)-acetyl-L-ornithine from L-glutamate: step 1/4.</text>
</comment>
<feature type="binding site" evidence="9">
    <location>
        <position position="408"/>
    </location>
    <ligand>
        <name>substrate</name>
    </ligand>
</feature>
<accession>A0A1E3GSJ5</accession>
<dbReference type="Gene3D" id="3.10.20.340">
    <property type="entry name" value="ArgJ beta chain, C-terminal domain"/>
    <property type="match status" value="1"/>
</dbReference>
<dbReference type="GO" id="GO:0005737">
    <property type="term" value="C:cytoplasm"/>
    <property type="evidence" value="ECO:0007669"/>
    <property type="project" value="UniProtKB-SubCell"/>
</dbReference>
<evidence type="ECO:0000256" key="2">
    <source>
        <dbReference type="ARBA" id="ARBA00011475"/>
    </source>
</evidence>
<dbReference type="PANTHER" id="PTHR23100:SF0">
    <property type="entry name" value="ARGININE BIOSYNTHESIS BIFUNCTIONAL PROTEIN ARGJ, MITOCHONDRIAL"/>
    <property type="match status" value="1"/>
</dbReference>
<keyword evidence="4 9" id="KW-0028">Amino-acid biosynthesis</keyword>
<evidence type="ECO:0000256" key="6">
    <source>
        <dbReference type="ARBA" id="ARBA00022813"/>
    </source>
</evidence>
<evidence type="ECO:0000313" key="10">
    <source>
        <dbReference type="EMBL" id="ODN67020.1"/>
    </source>
</evidence>
<dbReference type="InterPro" id="IPR042195">
    <property type="entry name" value="ArgJ_beta_C"/>
</dbReference>